<evidence type="ECO:0000313" key="11">
    <source>
        <dbReference type="EMBL" id="KAK6636809.1"/>
    </source>
</evidence>
<evidence type="ECO:0000256" key="8">
    <source>
        <dbReference type="ARBA" id="ARBA00023170"/>
    </source>
</evidence>
<keyword evidence="6 10" id="KW-1133">Transmembrane helix</keyword>
<dbReference type="GO" id="GO:0007165">
    <property type="term" value="P:signal transduction"/>
    <property type="evidence" value="ECO:0007669"/>
    <property type="project" value="UniProtKB-KW"/>
</dbReference>
<dbReference type="EMBL" id="JAWJWE010000004">
    <property type="protein sequence ID" value="KAK6636809.1"/>
    <property type="molecule type" value="Genomic_DNA"/>
</dbReference>
<organism evidence="11 12">
    <name type="scientific">Polyplax serrata</name>
    <name type="common">Common mouse louse</name>
    <dbReference type="NCBI Taxonomy" id="468196"/>
    <lineage>
        <taxon>Eukaryota</taxon>
        <taxon>Metazoa</taxon>
        <taxon>Ecdysozoa</taxon>
        <taxon>Arthropoda</taxon>
        <taxon>Hexapoda</taxon>
        <taxon>Insecta</taxon>
        <taxon>Pterygota</taxon>
        <taxon>Neoptera</taxon>
        <taxon>Paraneoptera</taxon>
        <taxon>Psocodea</taxon>
        <taxon>Troctomorpha</taxon>
        <taxon>Phthiraptera</taxon>
        <taxon>Anoplura</taxon>
        <taxon>Polyplacidae</taxon>
        <taxon>Polyplax</taxon>
    </lineage>
</organism>
<evidence type="ECO:0000256" key="2">
    <source>
        <dbReference type="ARBA" id="ARBA00022475"/>
    </source>
</evidence>
<dbReference type="InterPro" id="IPR004117">
    <property type="entry name" value="7tm6_olfct_rcpt"/>
</dbReference>
<comment type="subcellular location">
    <subcellularLocation>
        <location evidence="1 10">Cell membrane</location>
        <topology evidence="1 10">Multi-pass membrane protein</topology>
    </subcellularLocation>
</comment>
<keyword evidence="5 10" id="KW-0552">Olfaction</keyword>
<keyword evidence="3 10" id="KW-0716">Sensory transduction</keyword>
<evidence type="ECO:0000256" key="1">
    <source>
        <dbReference type="ARBA" id="ARBA00004651"/>
    </source>
</evidence>
<dbReference type="Pfam" id="PF02949">
    <property type="entry name" value="7tm_6"/>
    <property type="match status" value="1"/>
</dbReference>
<feature type="transmembrane region" description="Helical" evidence="10">
    <location>
        <begin position="190"/>
        <end position="223"/>
    </location>
</feature>
<evidence type="ECO:0000256" key="5">
    <source>
        <dbReference type="ARBA" id="ARBA00022725"/>
    </source>
</evidence>
<accession>A0AAN8P7D9</accession>
<name>A0AAN8P7D9_POLSC</name>
<gene>
    <name evidence="11" type="ORF">RUM43_010472</name>
</gene>
<feature type="transmembrane region" description="Helical" evidence="10">
    <location>
        <begin position="313"/>
        <end position="329"/>
    </location>
</feature>
<reference evidence="11 12" key="1">
    <citation type="submission" date="2023-10" db="EMBL/GenBank/DDBJ databases">
        <title>Genomes of two closely related lineages of the louse Polyplax serrata with different host specificities.</title>
        <authorList>
            <person name="Martinu J."/>
            <person name="Tarabai H."/>
            <person name="Stefka J."/>
            <person name="Hypsa V."/>
        </authorList>
    </citation>
    <scope>NUCLEOTIDE SEQUENCE [LARGE SCALE GENOMIC DNA]</scope>
    <source>
        <strain evidence="11">HR10_N</strain>
    </source>
</reference>
<evidence type="ECO:0000256" key="6">
    <source>
        <dbReference type="ARBA" id="ARBA00022989"/>
    </source>
</evidence>
<keyword evidence="9 10" id="KW-0807">Transducer</keyword>
<dbReference type="AlphaFoldDB" id="A0AAN8P7D9"/>
<keyword evidence="8 10" id="KW-0675">Receptor</keyword>
<keyword evidence="7 10" id="KW-0472">Membrane</keyword>
<evidence type="ECO:0000256" key="10">
    <source>
        <dbReference type="RuleBase" id="RU351113"/>
    </source>
</evidence>
<comment type="caution">
    <text evidence="11">The sequence shown here is derived from an EMBL/GenBank/DDBJ whole genome shotgun (WGS) entry which is preliminary data.</text>
</comment>
<feature type="transmembrane region" description="Helical" evidence="10">
    <location>
        <begin position="84"/>
        <end position="105"/>
    </location>
</feature>
<dbReference type="PANTHER" id="PTHR21137">
    <property type="entry name" value="ODORANT RECEPTOR"/>
    <property type="match status" value="1"/>
</dbReference>
<protein>
    <recommendedName>
        <fullName evidence="10">Odorant receptor</fullName>
    </recommendedName>
</protein>
<feature type="transmembrane region" description="Helical" evidence="10">
    <location>
        <begin position="148"/>
        <end position="170"/>
    </location>
</feature>
<comment type="similarity">
    <text evidence="10">Belongs to the insect chemoreceptor superfamily. Heteromeric odorant receptor channel (TC 1.A.69) family.</text>
</comment>
<dbReference type="GO" id="GO:0004984">
    <property type="term" value="F:olfactory receptor activity"/>
    <property type="evidence" value="ECO:0007669"/>
    <property type="project" value="InterPro"/>
</dbReference>
<evidence type="ECO:0000256" key="3">
    <source>
        <dbReference type="ARBA" id="ARBA00022606"/>
    </source>
</evidence>
<dbReference type="Proteomes" id="UP001372834">
    <property type="component" value="Unassembled WGS sequence"/>
</dbReference>
<keyword evidence="2" id="KW-1003">Cell membrane</keyword>
<comment type="caution">
    <text evidence="10">Lacks conserved residue(s) required for the propagation of feature annotation.</text>
</comment>
<evidence type="ECO:0000256" key="4">
    <source>
        <dbReference type="ARBA" id="ARBA00022692"/>
    </source>
</evidence>
<feature type="transmembrane region" description="Helical" evidence="10">
    <location>
        <begin position="278"/>
        <end position="301"/>
    </location>
</feature>
<dbReference type="GO" id="GO:0005886">
    <property type="term" value="C:plasma membrane"/>
    <property type="evidence" value="ECO:0007669"/>
    <property type="project" value="UniProtKB-SubCell"/>
</dbReference>
<keyword evidence="4 10" id="KW-0812">Transmembrane</keyword>
<feature type="transmembrane region" description="Helical" evidence="10">
    <location>
        <begin position="53"/>
        <end position="78"/>
    </location>
</feature>
<evidence type="ECO:0000256" key="9">
    <source>
        <dbReference type="ARBA" id="ARBA00023224"/>
    </source>
</evidence>
<evidence type="ECO:0000256" key="7">
    <source>
        <dbReference type="ARBA" id="ARBA00023136"/>
    </source>
</evidence>
<dbReference type="PANTHER" id="PTHR21137:SF35">
    <property type="entry name" value="ODORANT RECEPTOR 19A-RELATED"/>
    <property type="match status" value="1"/>
</dbReference>
<proteinExistence type="inferred from homology"/>
<evidence type="ECO:0000313" key="12">
    <source>
        <dbReference type="Proteomes" id="UP001372834"/>
    </source>
</evidence>
<dbReference type="GO" id="GO:0005549">
    <property type="term" value="F:odorant binding"/>
    <property type="evidence" value="ECO:0007669"/>
    <property type="project" value="InterPro"/>
</dbReference>
<sequence length="410" mass="48347">MLNCFELFRKILQWVNFESELYRFPFSRHINVLFFLGVWAFDSDDRMVTHAYGSYRLVTFLILVSCVICQGIDFWMALGNLEKMTYNMCTSVVTLLTTIKLLIILQRSDSLRNMRKMLMRDYYGYSSPQDEIIKRHALDEMNFLAKTYLGALSVFLPVCMLIGFFSYLWGPRELPFPSFFPINYDIPSQYNIAFLIEVYCGALIITSAILLDLVVFGVVIQIAAQYRILHKDILTLNEFYSKQNEVNILLKRDETVQYLKKIISRQKNLMRYVKKFEWCFNELIFIHIFGGTILIIVNGLQVLKMSYTINHKLMYEIVYLVLLIVDMYYNCHYMNILTLQCKSLGDAAYSIDWYEMDAGLQKYLLMVIMQAQRPPRITAGKLFVVDLNTFLSLMKNTYSWLMLFRQIEMK</sequence>